<reference evidence="1" key="1">
    <citation type="submission" date="2012-03" db="EMBL/GenBank/DDBJ databases">
        <title>Functional metagenomics reveals considerable lignocellulase gene clusters in the gut microbiome of a wood-feeding higher termite.</title>
        <authorList>
            <person name="Liu N."/>
        </authorList>
    </citation>
    <scope>NUCLEOTIDE SEQUENCE</scope>
</reference>
<sequence>MDFFIFIILNFFHILINSAVTRQARKSIITISLHGIRINTD</sequence>
<protein>
    <submittedName>
        <fullName evidence="1">Uncharacterized protein</fullName>
    </submittedName>
</protein>
<dbReference type="EMBL" id="JQ844168">
    <property type="protein sequence ID" value="AGS51687.1"/>
    <property type="molecule type" value="Genomic_DNA"/>
</dbReference>
<organism evidence="1">
    <name type="scientific">uncultured bacterium contig00032</name>
    <dbReference type="NCBI Taxonomy" id="1181521"/>
    <lineage>
        <taxon>Bacteria</taxon>
        <taxon>environmental samples</taxon>
    </lineage>
</organism>
<name>A0A806JY51_9BACT</name>
<dbReference type="AlphaFoldDB" id="A0A806JY51"/>
<evidence type="ECO:0000313" key="1">
    <source>
        <dbReference type="EMBL" id="AGS51687.1"/>
    </source>
</evidence>
<accession>A0A806JY51</accession>
<proteinExistence type="predicted"/>